<dbReference type="PANTHER" id="PTHR12537">
    <property type="entry name" value="RNA BINDING PROTEIN PUMILIO-RELATED"/>
    <property type="match status" value="1"/>
</dbReference>
<keyword evidence="9" id="KW-1185">Reference proteome</keyword>
<evidence type="ECO:0000256" key="5">
    <source>
        <dbReference type="ARBA" id="ARBA00022884"/>
    </source>
</evidence>
<proteinExistence type="predicted"/>
<evidence type="ECO:0000313" key="8">
    <source>
        <dbReference type="EMBL" id="CAH8297330.1"/>
    </source>
</evidence>
<feature type="repeat" description="Pumilio" evidence="6">
    <location>
        <begin position="102"/>
        <end position="139"/>
    </location>
</feature>
<dbReference type="InterPro" id="IPR011989">
    <property type="entry name" value="ARM-like"/>
</dbReference>
<keyword evidence="4" id="KW-0810">Translation regulation</keyword>
<organism evidence="8 9">
    <name type="scientific">Eruca vesicaria subsp. sativa</name>
    <name type="common">Garden rocket</name>
    <name type="synonym">Eruca sativa</name>
    <dbReference type="NCBI Taxonomy" id="29727"/>
    <lineage>
        <taxon>Eukaryota</taxon>
        <taxon>Viridiplantae</taxon>
        <taxon>Streptophyta</taxon>
        <taxon>Embryophyta</taxon>
        <taxon>Tracheophyta</taxon>
        <taxon>Spermatophyta</taxon>
        <taxon>Magnoliopsida</taxon>
        <taxon>eudicotyledons</taxon>
        <taxon>Gunneridae</taxon>
        <taxon>Pentapetalae</taxon>
        <taxon>rosids</taxon>
        <taxon>malvids</taxon>
        <taxon>Brassicales</taxon>
        <taxon>Brassicaceae</taxon>
        <taxon>Brassiceae</taxon>
        <taxon>Eruca</taxon>
    </lineage>
</organism>
<comment type="caution">
    <text evidence="8">The sequence shown here is derived from an EMBL/GenBank/DDBJ whole genome shotgun (WGS) entry which is preliminary data.</text>
</comment>
<dbReference type="Pfam" id="PF00806">
    <property type="entry name" value="PUF"/>
    <property type="match status" value="3"/>
</dbReference>
<dbReference type="InterPro" id="IPR033133">
    <property type="entry name" value="PUM-HD"/>
</dbReference>
<dbReference type="GO" id="GO:0005737">
    <property type="term" value="C:cytoplasm"/>
    <property type="evidence" value="ECO:0007669"/>
    <property type="project" value="UniProtKB-SubCell"/>
</dbReference>
<accession>A0ABC8J0H8</accession>
<sequence length="201" mass="22535">MSDKHASHIATQGMRVVSSHEEKTAMRDQLLQHAVPLARDQYGCIALNAILNDEAFAYCRDDLRDVVAFNALSLSSDPYGNFVVQHVLQQNIPRRRYEIGVRLRGQYVELSSTRYGSRVVESLLEKGETGPLVVAELLECGSDTLMRLATSEYGNFVVVAALRVTPEDLFKGFVNKLKPFLHLLRRSFHGTTVAEIVESVR</sequence>
<keyword evidence="5" id="KW-0694">RNA-binding</keyword>
<evidence type="ECO:0000256" key="3">
    <source>
        <dbReference type="ARBA" id="ARBA00022737"/>
    </source>
</evidence>
<dbReference type="PANTHER" id="PTHR12537:SF171">
    <property type="entry name" value="GENOME ASSEMBLY, CHROMOSOME: A10"/>
    <property type="match status" value="1"/>
</dbReference>
<dbReference type="InterPro" id="IPR016024">
    <property type="entry name" value="ARM-type_fold"/>
</dbReference>
<evidence type="ECO:0000256" key="6">
    <source>
        <dbReference type="PROSITE-ProRule" id="PRU00317"/>
    </source>
</evidence>
<feature type="repeat" description="Pumilio" evidence="6">
    <location>
        <begin position="65"/>
        <end position="101"/>
    </location>
</feature>
<dbReference type="EMBL" id="CAKOAT010051710">
    <property type="protein sequence ID" value="CAH8297330.1"/>
    <property type="molecule type" value="Genomic_DNA"/>
</dbReference>
<evidence type="ECO:0000256" key="2">
    <source>
        <dbReference type="ARBA" id="ARBA00022490"/>
    </source>
</evidence>
<dbReference type="Proteomes" id="UP001642260">
    <property type="component" value="Unassembled WGS sequence"/>
</dbReference>
<keyword evidence="3" id="KW-0677">Repeat</keyword>
<dbReference type="GO" id="GO:0003723">
    <property type="term" value="F:RNA binding"/>
    <property type="evidence" value="ECO:0007669"/>
    <property type="project" value="UniProtKB-KW"/>
</dbReference>
<protein>
    <recommendedName>
        <fullName evidence="7">PUM-HD domain-containing protein</fullName>
    </recommendedName>
</protein>
<keyword evidence="2" id="KW-0963">Cytoplasm</keyword>
<dbReference type="SMART" id="SM00025">
    <property type="entry name" value="Pumilio"/>
    <property type="match status" value="4"/>
</dbReference>
<dbReference type="AlphaFoldDB" id="A0ABC8J0H8"/>
<name>A0ABC8J0H8_ERUVS</name>
<comment type="subcellular location">
    <subcellularLocation>
        <location evidence="1">Cytoplasm</location>
    </subcellularLocation>
</comment>
<dbReference type="GO" id="GO:0006417">
    <property type="term" value="P:regulation of translation"/>
    <property type="evidence" value="ECO:0007669"/>
    <property type="project" value="UniProtKB-KW"/>
</dbReference>
<dbReference type="Gene3D" id="1.25.10.10">
    <property type="entry name" value="Leucine-rich Repeat Variant"/>
    <property type="match status" value="1"/>
</dbReference>
<evidence type="ECO:0000256" key="1">
    <source>
        <dbReference type="ARBA" id="ARBA00004496"/>
    </source>
</evidence>
<evidence type="ECO:0000313" key="9">
    <source>
        <dbReference type="Proteomes" id="UP001642260"/>
    </source>
</evidence>
<feature type="domain" description="PUM-HD" evidence="7">
    <location>
        <begin position="1"/>
        <end position="201"/>
    </location>
</feature>
<dbReference type="PROSITE" id="PS50303">
    <property type="entry name" value="PUM_HD"/>
    <property type="match status" value="1"/>
</dbReference>
<dbReference type="InterPro" id="IPR001313">
    <property type="entry name" value="Pumilio_RNA-bd_rpt"/>
</dbReference>
<gene>
    <name evidence="8" type="ORF">ERUC_LOCUS2162</name>
</gene>
<reference evidence="8 9" key="1">
    <citation type="submission" date="2022-03" db="EMBL/GenBank/DDBJ databases">
        <authorList>
            <person name="Macdonald S."/>
            <person name="Ahmed S."/>
            <person name="Newling K."/>
        </authorList>
    </citation>
    <scope>NUCLEOTIDE SEQUENCE [LARGE SCALE GENOMIC DNA]</scope>
</reference>
<evidence type="ECO:0000259" key="7">
    <source>
        <dbReference type="PROSITE" id="PS50303"/>
    </source>
</evidence>
<dbReference type="SUPFAM" id="SSF48371">
    <property type="entry name" value="ARM repeat"/>
    <property type="match status" value="1"/>
</dbReference>
<dbReference type="PROSITE" id="PS50302">
    <property type="entry name" value="PUM"/>
    <property type="match status" value="2"/>
</dbReference>
<evidence type="ECO:0000256" key="4">
    <source>
        <dbReference type="ARBA" id="ARBA00022845"/>
    </source>
</evidence>